<dbReference type="RefSeq" id="WP_082883467.1">
    <property type="nucleotide sequence ID" value="NZ_FCOX02000045.1"/>
</dbReference>
<dbReference type="EMBL" id="FCOX02000045">
    <property type="protein sequence ID" value="SAL01443.1"/>
    <property type="molecule type" value="Genomic_DNA"/>
</dbReference>
<accession>A0A158E3T8</accession>
<organism evidence="2 3">
    <name type="scientific">Caballeronia calidae</name>
    <dbReference type="NCBI Taxonomy" id="1777139"/>
    <lineage>
        <taxon>Bacteria</taxon>
        <taxon>Pseudomonadati</taxon>
        <taxon>Pseudomonadota</taxon>
        <taxon>Betaproteobacteria</taxon>
        <taxon>Burkholderiales</taxon>
        <taxon>Burkholderiaceae</taxon>
        <taxon>Caballeronia</taxon>
    </lineage>
</organism>
<keyword evidence="3" id="KW-1185">Reference proteome</keyword>
<dbReference type="SUPFAM" id="SSF81273">
    <property type="entry name" value="H-NS histone-like proteins"/>
    <property type="match status" value="1"/>
</dbReference>
<feature type="domain" description="DNA-binding protein H-NS-like C-terminal" evidence="1">
    <location>
        <begin position="52"/>
        <end position="83"/>
    </location>
</feature>
<evidence type="ECO:0000313" key="2">
    <source>
        <dbReference type="EMBL" id="SAL01443.1"/>
    </source>
</evidence>
<name>A0A158E3T8_9BURK</name>
<dbReference type="GO" id="GO:0003677">
    <property type="term" value="F:DNA binding"/>
    <property type="evidence" value="ECO:0007669"/>
    <property type="project" value="InterPro"/>
</dbReference>
<proteinExistence type="predicted"/>
<comment type="caution">
    <text evidence="2">The sequence shown here is derived from an EMBL/GenBank/DDBJ whole genome shotgun (WGS) entry which is preliminary data.</text>
</comment>
<sequence length="187" mass="20033">MNSVPPDLLSLLYRWRDYSGLSDDPCAWIREITQTDSGFASVVSRLMNRSTVYRDPVSGLTWNGFGRAPGWIATAKDRSAFLIEGSGAAGERGEPTNAVAEKGVAAKESETEAVTPEKAKSTVKKAGASNTTVAKKATAKKTTAAGCASVAVDRLLRKPCLNFVRMRVDELLCGGVPVVRRITVELN</sequence>
<gene>
    <name evidence="2" type="ORF">AWB78_06142</name>
</gene>
<dbReference type="Pfam" id="PF00816">
    <property type="entry name" value="Histone_HNS"/>
    <property type="match status" value="1"/>
</dbReference>
<evidence type="ECO:0000313" key="3">
    <source>
        <dbReference type="Proteomes" id="UP000071859"/>
    </source>
</evidence>
<dbReference type="InterPro" id="IPR027444">
    <property type="entry name" value="H-NS_C_dom"/>
</dbReference>
<reference evidence="2" key="1">
    <citation type="submission" date="2016-01" db="EMBL/GenBank/DDBJ databases">
        <authorList>
            <person name="Peeters C."/>
        </authorList>
    </citation>
    <scope>NUCLEOTIDE SEQUENCE</scope>
    <source>
        <strain evidence="2">LMG 29321</strain>
    </source>
</reference>
<evidence type="ECO:0000259" key="1">
    <source>
        <dbReference type="Pfam" id="PF00816"/>
    </source>
</evidence>
<dbReference type="Gene3D" id="4.10.430.30">
    <property type="match status" value="1"/>
</dbReference>
<dbReference type="AlphaFoldDB" id="A0A158E3T8"/>
<protein>
    <submittedName>
        <fullName evidence="2">Histone family protein nucleoid-structuring protein H-NS</fullName>
    </submittedName>
</protein>
<dbReference type="OrthoDB" id="5297879at2"/>
<dbReference type="Proteomes" id="UP000071859">
    <property type="component" value="Unassembled WGS sequence"/>
</dbReference>